<dbReference type="InterPro" id="IPR037518">
    <property type="entry name" value="MPN"/>
</dbReference>
<dbReference type="PROSITE" id="PS50249">
    <property type="entry name" value="MPN"/>
    <property type="match status" value="1"/>
</dbReference>
<evidence type="ECO:0000256" key="2">
    <source>
        <dbReference type="ARBA" id="ARBA00022723"/>
    </source>
</evidence>
<organism evidence="8 9">
    <name type="scientific">Candidatus Aphodenecus pullistercoris</name>
    <dbReference type="NCBI Taxonomy" id="2840669"/>
    <lineage>
        <taxon>Bacteria</taxon>
        <taxon>Pseudomonadati</taxon>
        <taxon>Spirochaetota</taxon>
        <taxon>Spirochaetia</taxon>
        <taxon>Spirochaetales</taxon>
        <taxon>Candidatus Aphodenecus</taxon>
    </lineage>
</organism>
<dbReference type="PANTHER" id="PTHR30471:SF3">
    <property type="entry name" value="UPF0758 PROTEIN YEES-RELATED"/>
    <property type="match status" value="1"/>
</dbReference>
<dbReference type="InterPro" id="IPR020891">
    <property type="entry name" value="UPF0758_CS"/>
</dbReference>
<sequence>MIYEKNKAIWMNIREMEEQDRPREKLERKGPESLSDLELVMLLVSSGTLDRSVNEISGELLDLLDRDEDPDLDRICAIRGMGKAKGTTVLAALELGRRRLRKMGVGATISSPGDIYREVRHYASRHQEQFIVLVLNGAHEVLNIFVATVGLVNKTLVHPREVFSDAIARRATAIAIAHNHPSGNLDPSEDDINVTRRIKAAGEILGIKVLDHLVFTDKGYYSFLEHSLL</sequence>
<dbReference type="Pfam" id="PF04002">
    <property type="entry name" value="RadC"/>
    <property type="match status" value="1"/>
</dbReference>
<dbReference type="InterPro" id="IPR025657">
    <property type="entry name" value="RadC_JAB"/>
</dbReference>
<name>A0A9D9HA21_9SPIR</name>
<evidence type="ECO:0000256" key="4">
    <source>
        <dbReference type="ARBA" id="ARBA00022833"/>
    </source>
</evidence>
<dbReference type="GO" id="GO:0046872">
    <property type="term" value="F:metal ion binding"/>
    <property type="evidence" value="ECO:0007669"/>
    <property type="project" value="UniProtKB-KW"/>
</dbReference>
<comment type="similarity">
    <text evidence="6">Belongs to the UPF0758 family.</text>
</comment>
<evidence type="ECO:0000259" key="7">
    <source>
        <dbReference type="PROSITE" id="PS50249"/>
    </source>
</evidence>
<dbReference type="Pfam" id="PF20582">
    <property type="entry name" value="UPF0758_N"/>
    <property type="match status" value="1"/>
</dbReference>
<keyword evidence="4" id="KW-0862">Zinc</keyword>
<dbReference type="GO" id="GO:0008237">
    <property type="term" value="F:metallopeptidase activity"/>
    <property type="evidence" value="ECO:0007669"/>
    <property type="project" value="UniProtKB-KW"/>
</dbReference>
<evidence type="ECO:0000256" key="1">
    <source>
        <dbReference type="ARBA" id="ARBA00022670"/>
    </source>
</evidence>
<keyword evidence="2" id="KW-0479">Metal-binding</keyword>
<dbReference type="EMBL" id="JADIMU010000045">
    <property type="protein sequence ID" value="MBO8443489.1"/>
    <property type="molecule type" value="Genomic_DNA"/>
</dbReference>
<dbReference type="Gene3D" id="3.40.140.10">
    <property type="entry name" value="Cytidine Deaminase, domain 2"/>
    <property type="match status" value="1"/>
</dbReference>
<accession>A0A9D9HA21</accession>
<evidence type="ECO:0000313" key="9">
    <source>
        <dbReference type="Proteomes" id="UP000823633"/>
    </source>
</evidence>
<gene>
    <name evidence="8" type="primary">radC</name>
    <name evidence="8" type="ORF">IAC42_06990</name>
</gene>
<dbReference type="CDD" id="cd08071">
    <property type="entry name" value="MPN_DUF2466"/>
    <property type="match status" value="1"/>
</dbReference>
<keyword evidence="3" id="KW-0378">Hydrolase</keyword>
<dbReference type="SUPFAM" id="SSF102712">
    <property type="entry name" value="JAB1/MPN domain"/>
    <property type="match status" value="1"/>
</dbReference>
<evidence type="ECO:0000256" key="5">
    <source>
        <dbReference type="ARBA" id="ARBA00023049"/>
    </source>
</evidence>
<evidence type="ECO:0000256" key="6">
    <source>
        <dbReference type="RuleBase" id="RU003797"/>
    </source>
</evidence>
<reference evidence="8" key="1">
    <citation type="submission" date="2020-10" db="EMBL/GenBank/DDBJ databases">
        <authorList>
            <person name="Gilroy R."/>
        </authorList>
    </citation>
    <scope>NUCLEOTIDE SEQUENCE</scope>
    <source>
        <strain evidence="8">11167</strain>
    </source>
</reference>
<keyword evidence="5" id="KW-0482">Metalloprotease</keyword>
<dbReference type="InterPro" id="IPR046778">
    <property type="entry name" value="UPF0758_N"/>
</dbReference>
<dbReference type="Proteomes" id="UP000823633">
    <property type="component" value="Unassembled WGS sequence"/>
</dbReference>
<reference evidence="8" key="2">
    <citation type="journal article" date="2021" name="PeerJ">
        <title>Extensive microbial diversity within the chicken gut microbiome revealed by metagenomics and culture.</title>
        <authorList>
            <person name="Gilroy R."/>
            <person name="Ravi A."/>
            <person name="Getino M."/>
            <person name="Pursley I."/>
            <person name="Horton D.L."/>
            <person name="Alikhan N.F."/>
            <person name="Baker D."/>
            <person name="Gharbi K."/>
            <person name="Hall N."/>
            <person name="Watson M."/>
            <person name="Adriaenssens E.M."/>
            <person name="Foster-Nyarko E."/>
            <person name="Jarju S."/>
            <person name="Secka A."/>
            <person name="Antonio M."/>
            <person name="Oren A."/>
            <person name="Chaudhuri R.R."/>
            <person name="La Ragione R."/>
            <person name="Hildebrand F."/>
            <person name="Pallen M.J."/>
        </authorList>
    </citation>
    <scope>NUCLEOTIDE SEQUENCE</scope>
    <source>
        <strain evidence="8">11167</strain>
    </source>
</reference>
<feature type="domain" description="MPN" evidence="7">
    <location>
        <begin position="108"/>
        <end position="229"/>
    </location>
</feature>
<proteinExistence type="inferred from homology"/>
<dbReference type="NCBIfam" id="NF000642">
    <property type="entry name" value="PRK00024.1"/>
    <property type="match status" value="1"/>
</dbReference>
<protein>
    <submittedName>
        <fullName evidence="8">DNA repair protein RadC</fullName>
    </submittedName>
</protein>
<dbReference type="PROSITE" id="PS01302">
    <property type="entry name" value="UPF0758"/>
    <property type="match status" value="1"/>
</dbReference>
<dbReference type="NCBIfam" id="TIGR00608">
    <property type="entry name" value="radc"/>
    <property type="match status" value="1"/>
</dbReference>
<dbReference type="GO" id="GO:0006508">
    <property type="term" value="P:proteolysis"/>
    <property type="evidence" value="ECO:0007669"/>
    <property type="project" value="UniProtKB-KW"/>
</dbReference>
<comment type="caution">
    <text evidence="8">The sequence shown here is derived from an EMBL/GenBank/DDBJ whole genome shotgun (WGS) entry which is preliminary data.</text>
</comment>
<dbReference type="PANTHER" id="PTHR30471">
    <property type="entry name" value="DNA REPAIR PROTEIN RADC"/>
    <property type="match status" value="1"/>
</dbReference>
<evidence type="ECO:0000256" key="3">
    <source>
        <dbReference type="ARBA" id="ARBA00022801"/>
    </source>
</evidence>
<dbReference type="InterPro" id="IPR001405">
    <property type="entry name" value="UPF0758"/>
</dbReference>
<dbReference type="AlphaFoldDB" id="A0A9D9HA21"/>
<keyword evidence="1" id="KW-0645">Protease</keyword>
<evidence type="ECO:0000313" key="8">
    <source>
        <dbReference type="EMBL" id="MBO8443489.1"/>
    </source>
</evidence>